<protein>
    <submittedName>
        <fullName evidence="3">Peptidoglycan-binding protein</fullName>
    </submittedName>
</protein>
<feature type="domain" description="LysM" evidence="2">
    <location>
        <begin position="31"/>
        <end position="79"/>
    </location>
</feature>
<dbReference type="Pfam" id="PF01476">
    <property type="entry name" value="LysM"/>
    <property type="match status" value="1"/>
</dbReference>
<dbReference type="PATRIC" id="fig|43658.5.peg.2038"/>
<accession>A0A0F4QSA4</accession>
<dbReference type="RefSeq" id="WP_046004763.1">
    <property type="nucleotide sequence ID" value="NZ_JXYA01000019.1"/>
</dbReference>
<evidence type="ECO:0000313" key="4">
    <source>
        <dbReference type="Proteomes" id="UP000033452"/>
    </source>
</evidence>
<evidence type="ECO:0000259" key="2">
    <source>
        <dbReference type="PROSITE" id="PS51782"/>
    </source>
</evidence>
<dbReference type="PANTHER" id="PTHR34700:SF4">
    <property type="entry name" value="PHAGE-LIKE ELEMENT PBSX PROTEIN XKDP"/>
    <property type="match status" value="1"/>
</dbReference>
<evidence type="ECO:0000313" key="3">
    <source>
        <dbReference type="EMBL" id="KJZ09472.1"/>
    </source>
</evidence>
<comment type="caution">
    <text evidence="3">The sequence shown here is derived from an EMBL/GenBank/DDBJ whole genome shotgun (WGS) entry which is preliminary data.</text>
</comment>
<dbReference type="SUPFAM" id="SSF54106">
    <property type="entry name" value="LysM domain"/>
    <property type="match status" value="1"/>
</dbReference>
<name>A0A0F4QSA4_9GAMM</name>
<evidence type="ECO:0000256" key="1">
    <source>
        <dbReference type="SAM" id="SignalP"/>
    </source>
</evidence>
<keyword evidence="4" id="KW-1185">Reference proteome</keyword>
<dbReference type="InterPro" id="IPR036779">
    <property type="entry name" value="LysM_dom_sf"/>
</dbReference>
<organism evidence="3 4">
    <name type="scientific">Pseudoalteromonas rubra</name>
    <dbReference type="NCBI Taxonomy" id="43658"/>
    <lineage>
        <taxon>Bacteria</taxon>
        <taxon>Pseudomonadati</taxon>
        <taxon>Pseudomonadota</taxon>
        <taxon>Gammaproteobacteria</taxon>
        <taxon>Alteromonadales</taxon>
        <taxon>Pseudoalteromonadaceae</taxon>
        <taxon>Pseudoalteromonas</taxon>
    </lineage>
</organism>
<sequence>MKSHIAALLLATSAVFPALAQTLAVKTSAPERYVVKKGDTLWDISSLYLNSPWKWPALWQWNPQINNPHLIYPGDVLSLHYDSEGNPRLSLAKGVRRLSPQVRVVSDKNQAIPTLPLAVMEPFMRFEQAMGESDFDQLPMVLGSNFNYKMNIEGHLLYVKGDLPRGGNYGIYRKGDAYRDPDNGAILAYESILVGTGRVVRTGNIEAGKPSTVKIESVRREVKPSDVLMPISSGQSYSANFKMTQPVQAISGNIIASSNKLREFSTMAVVVIDLGRKDDLHEGNVLAIHRQSPTVIEKESGPSYIEDASSLDKVITQVSEWFGEENDEDSVVWHMPKEQVGELMLFKVYDNISYAMVTKTRQPVRVGDSVSSR</sequence>
<dbReference type="PANTHER" id="PTHR34700">
    <property type="entry name" value="POTASSIUM BINDING PROTEIN KBP"/>
    <property type="match status" value="1"/>
</dbReference>
<dbReference type="CDD" id="cd00118">
    <property type="entry name" value="LysM"/>
    <property type="match status" value="1"/>
</dbReference>
<dbReference type="Proteomes" id="UP000033452">
    <property type="component" value="Unassembled WGS sequence"/>
</dbReference>
<dbReference type="PROSITE" id="PS51782">
    <property type="entry name" value="LYSM"/>
    <property type="match status" value="1"/>
</dbReference>
<dbReference type="Gene3D" id="3.10.350.10">
    <property type="entry name" value="LysM domain"/>
    <property type="match status" value="1"/>
</dbReference>
<proteinExistence type="predicted"/>
<dbReference type="AlphaFoldDB" id="A0A0F4QSA4"/>
<gene>
    <name evidence="3" type="ORF">TW77_09600</name>
</gene>
<keyword evidence="1" id="KW-0732">Signal</keyword>
<dbReference type="EMBL" id="JXYA01000019">
    <property type="protein sequence ID" value="KJZ09472.1"/>
    <property type="molecule type" value="Genomic_DNA"/>
</dbReference>
<dbReference type="SMART" id="SM00257">
    <property type="entry name" value="LysM"/>
    <property type="match status" value="1"/>
</dbReference>
<reference evidence="3 4" key="1">
    <citation type="journal article" date="2015" name="BMC Genomics">
        <title>Genome mining reveals unlocked bioactive potential of marine Gram-negative bacteria.</title>
        <authorList>
            <person name="Machado H."/>
            <person name="Sonnenschein E.C."/>
            <person name="Melchiorsen J."/>
            <person name="Gram L."/>
        </authorList>
    </citation>
    <scope>NUCLEOTIDE SEQUENCE [LARGE SCALE GENOMIC DNA]</scope>
    <source>
        <strain evidence="3 4">S2471</strain>
    </source>
</reference>
<dbReference type="InterPro" id="IPR018392">
    <property type="entry name" value="LysM"/>
</dbReference>
<feature type="signal peptide" evidence="1">
    <location>
        <begin position="1"/>
        <end position="20"/>
    </location>
</feature>
<feature type="chain" id="PRO_5002475959" evidence="1">
    <location>
        <begin position="21"/>
        <end position="373"/>
    </location>
</feature>
<dbReference type="InterPro" id="IPR052196">
    <property type="entry name" value="Bact_Kbp"/>
</dbReference>
<dbReference type="OrthoDB" id="9765158at2"/>